<evidence type="ECO:0000256" key="1">
    <source>
        <dbReference type="ARBA" id="ARBA00004123"/>
    </source>
</evidence>
<comment type="caution">
    <text evidence="9">The sequence shown here is derived from an EMBL/GenBank/DDBJ whole genome shotgun (WGS) entry which is preliminary data.</text>
</comment>
<accession>A0A0G2FN66</accession>
<evidence type="ECO:0000259" key="8">
    <source>
        <dbReference type="Pfam" id="PF02229"/>
    </source>
</evidence>
<keyword evidence="3" id="KW-0805">Transcription regulation</keyword>
<keyword evidence="4" id="KW-0238">DNA-binding</keyword>
<dbReference type="PANTHER" id="PTHR13215">
    <property type="entry name" value="RNA POLYMERASE II TRANSCRIPTIONAL COACTIVATOR"/>
    <property type="match status" value="1"/>
</dbReference>
<evidence type="ECO:0000256" key="2">
    <source>
        <dbReference type="ARBA" id="ARBA00009001"/>
    </source>
</evidence>
<dbReference type="GO" id="GO:0003713">
    <property type="term" value="F:transcription coactivator activity"/>
    <property type="evidence" value="ECO:0007669"/>
    <property type="project" value="InterPro"/>
</dbReference>
<dbReference type="Gene3D" id="2.30.31.10">
    <property type="entry name" value="Transcriptional Coactivator Pc4, Chain A"/>
    <property type="match status" value="1"/>
</dbReference>
<reference evidence="9 10" key="1">
    <citation type="submission" date="2015-03" db="EMBL/GenBank/DDBJ databases">
        <authorList>
            <person name="Morales-Cruz A."/>
            <person name="Amrine K.C."/>
            <person name="Cantu D."/>
        </authorList>
    </citation>
    <scope>NUCLEOTIDE SEQUENCE [LARGE SCALE GENOMIC DNA]</scope>
    <source>
        <strain evidence="9">DS831</strain>
    </source>
</reference>
<protein>
    <submittedName>
        <fullName evidence="9">Putative rna polymerase ii transcriptional</fullName>
    </submittedName>
</protein>
<evidence type="ECO:0000256" key="4">
    <source>
        <dbReference type="ARBA" id="ARBA00023125"/>
    </source>
</evidence>
<evidence type="ECO:0000313" key="9">
    <source>
        <dbReference type="EMBL" id="KKY13363.1"/>
    </source>
</evidence>
<dbReference type="Pfam" id="PF02229">
    <property type="entry name" value="PC4"/>
    <property type="match status" value="1"/>
</dbReference>
<keyword evidence="6" id="KW-0539">Nucleus</keyword>
<name>A0A0G2FN66_9PEZI</name>
<reference evidence="9 10" key="2">
    <citation type="submission" date="2015-05" db="EMBL/GenBank/DDBJ databases">
        <title>Distinctive expansion of gene families associated with plant cell wall degradation and secondary metabolism in the genomes of grapevine trunk pathogens.</title>
        <authorList>
            <person name="Lawrence D.P."/>
            <person name="Travadon R."/>
            <person name="Rolshausen P.E."/>
            <person name="Baumgartner K."/>
        </authorList>
    </citation>
    <scope>NUCLEOTIDE SEQUENCE [LARGE SCALE GENOMIC DNA]</scope>
    <source>
        <strain evidence="9">DS831</strain>
    </source>
</reference>
<evidence type="ECO:0000256" key="6">
    <source>
        <dbReference type="ARBA" id="ARBA00023242"/>
    </source>
</evidence>
<evidence type="ECO:0000256" key="3">
    <source>
        <dbReference type="ARBA" id="ARBA00023015"/>
    </source>
</evidence>
<dbReference type="EMBL" id="LAQI01000322">
    <property type="protein sequence ID" value="KKY13363.1"/>
    <property type="molecule type" value="Genomic_DNA"/>
</dbReference>
<dbReference type="SUPFAM" id="SSF54447">
    <property type="entry name" value="ssDNA-binding transcriptional regulator domain"/>
    <property type="match status" value="1"/>
</dbReference>
<dbReference type="GO" id="GO:0005634">
    <property type="term" value="C:nucleus"/>
    <property type="evidence" value="ECO:0007669"/>
    <property type="project" value="UniProtKB-SubCell"/>
</dbReference>
<proteinExistence type="inferred from homology"/>
<comment type="similarity">
    <text evidence="2">Belongs to the transcriptional coactivator PC4 family.</text>
</comment>
<dbReference type="InterPro" id="IPR009044">
    <property type="entry name" value="ssDNA-bd_transcriptional_reg"/>
</dbReference>
<dbReference type="InterPro" id="IPR045125">
    <property type="entry name" value="Sub1/Tcp4-like"/>
</dbReference>
<sequence length="191" mass="20773">MINLAIRHFSPIARFSTRSRVATIGRYRYLYGDDEMPKGTAAARGRKRAAANDYEDDGFVVADEGSVAKKAKNSQPSEGKQVDNEGNVYWELSSRRRVTVSEYSGKPLISVREYYEKEGAQMPGRKGISLSLDQYNALMGLLPEVEAALAKMGQTVVRPNFEGSGSAVAGDEAGSDNGGKANHEATSEEDE</sequence>
<organism evidence="9 10">
    <name type="scientific">Diplodia seriata</name>
    <dbReference type="NCBI Taxonomy" id="420778"/>
    <lineage>
        <taxon>Eukaryota</taxon>
        <taxon>Fungi</taxon>
        <taxon>Dikarya</taxon>
        <taxon>Ascomycota</taxon>
        <taxon>Pezizomycotina</taxon>
        <taxon>Dothideomycetes</taxon>
        <taxon>Dothideomycetes incertae sedis</taxon>
        <taxon>Botryosphaeriales</taxon>
        <taxon>Botryosphaeriaceae</taxon>
        <taxon>Diplodia</taxon>
    </lineage>
</organism>
<dbReference type="GO" id="GO:0003677">
    <property type="term" value="F:DNA binding"/>
    <property type="evidence" value="ECO:0007669"/>
    <property type="project" value="UniProtKB-KW"/>
</dbReference>
<gene>
    <name evidence="9" type="ORF">UCDDS831_g09057</name>
</gene>
<evidence type="ECO:0000313" key="10">
    <source>
        <dbReference type="Proteomes" id="UP000034182"/>
    </source>
</evidence>
<feature type="region of interest" description="Disordered" evidence="7">
    <location>
        <begin position="159"/>
        <end position="191"/>
    </location>
</feature>
<dbReference type="AlphaFoldDB" id="A0A0G2FN66"/>
<keyword evidence="5" id="KW-0804">Transcription</keyword>
<evidence type="ECO:0000256" key="7">
    <source>
        <dbReference type="SAM" id="MobiDB-lite"/>
    </source>
</evidence>
<comment type="subcellular location">
    <subcellularLocation>
        <location evidence="1">Nucleus</location>
    </subcellularLocation>
</comment>
<feature type="compositionally biased region" description="Basic and acidic residues" evidence="7">
    <location>
        <begin position="181"/>
        <end position="191"/>
    </location>
</feature>
<dbReference type="InterPro" id="IPR003173">
    <property type="entry name" value="PC4_C"/>
</dbReference>
<dbReference type="GO" id="GO:0060261">
    <property type="term" value="P:positive regulation of transcription initiation by RNA polymerase II"/>
    <property type="evidence" value="ECO:0007669"/>
    <property type="project" value="InterPro"/>
</dbReference>
<dbReference type="Proteomes" id="UP000034182">
    <property type="component" value="Unassembled WGS sequence"/>
</dbReference>
<feature type="domain" description="Transcriptional coactivator p15 (PC4) C-terminal" evidence="8">
    <location>
        <begin position="90"/>
        <end position="139"/>
    </location>
</feature>
<evidence type="ECO:0000256" key="5">
    <source>
        <dbReference type="ARBA" id="ARBA00023163"/>
    </source>
</evidence>